<dbReference type="Gene3D" id="3.40.50.12230">
    <property type="match status" value="1"/>
</dbReference>
<protein>
    <recommendedName>
        <fullName evidence="2 5">Methionyl-tRNA formyltransferase</fullName>
        <ecNumber evidence="2 5">2.1.2.9</ecNumber>
    </recommendedName>
</protein>
<evidence type="ECO:0000256" key="1">
    <source>
        <dbReference type="ARBA" id="ARBA00010699"/>
    </source>
</evidence>
<reference evidence="9" key="1">
    <citation type="submission" date="2014-05" db="EMBL/GenBank/DDBJ databases">
        <title>Whole genome sequencing of Lactobacillus casei NRIC0644.</title>
        <authorList>
            <person name="Atarashi H."/>
            <person name="Yoshida Y."/>
            <person name="Fujimura S."/>
            <person name="Tanaka N."/>
            <person name="Shiwa Y."/>
            <person name="Yoshikawa H."/>
            <person name="Okada S."/>
            <person name="Nakagawa J."/>
        </authorList>
    </citation>
    <scope>NUCLEOTIDE SEQUENCE [LARGE SCALE GENOMIC DNA]</scope>
    <source>
        <strain evidence="9">NRIC0644</strain>
    </source>
</reference>
<comment type="catalytic activity">
    <reaction evidence="5">
        <text>L-methionyl-tRNA(fMet) + (6R)-10-formyltetrahydrofolate = N-formyl-L-methionyl-tRNA(fMet) + (6S)-5,6,7,8-tetrahydrofolate + H(+)</text>
        <dbReference type="Rhea" id="RHEA:24380"/>
        <dbReference type="Rhea" id="RHEA-COMP:9952"/>
        <dbReference type="Rhea" id="RHEA-COMP:9953"/>
        <dbReference type="ChEBI" id="CHEBI:15378"/>
        <dbReference type="ChEBI" id="CHEBI:57453"/>
        <dbReference type="ChEBI" id="CHEBI:78530"/>
        <dbReference type="ChEBI" id="CHEBI:78844"/>
        <dbReference type="ChEBI" id="CHEBI:195366"/>
        <dbReference type="EC" id="2.1.2.9"/>
    </reaction>
</comment>
<evidence type="ECO:0000256" key="4">
    <source>
        <dbReference type="ARBA" id="ARBA00022917"/>
    </source>
</evidence>
<name>A0A0C9NZS5_LACPA</name>
<dbReference type="GO" id="GO:0005829">
    <property type="term" value="C:cytosol"/>
    <property type="evidence" value="ECO:0007669"/>
    <property type="project" value="TreeGrafter"/>
</dbReference>
<keyword evidence="3 5" id="KW-0808">Transferase</keyword>
<feature type="domain" description="Formyl transferase N-terminal" evidence="6">
    <location>
        <begin position="4"/>
        <end position="180"/>
    </location>
</feature>
<dbReference type="CDD" id="cd08646">
    <property type="entry name" value="FMT_core_Met-tRNA-FMT_N"/>
    <property type="match status" value="1"/>
</dbReference>
<evidence type="ECO:0000256" key="2">
    <source>
        <dbReference type="ARBA" id="ARBA00012261"/>
    </source>
</evidence>
<dbReference type="InterPro" id="IPR044135">
    <property type="entry name" value="Met-tRNA-FMT_C"/>
</dbReference>
<comment type="caution">
    <text evidence="8">The sequence shown here is derived from an EMBL/GenBank/DDBJ whole genome shotgun (WGS) entry which is preliminary data.</text>
</comment>
<keyword evidence="4 5" id="KW-0648">Protein biosynthesis</keyword>
<dbReference type="EMBL" id="BAYM01000244">
    <property type="protein sequence ID" value="GAN37580.1"/>
    <property type="molecule type" value="Genomic_DNA"/>
</dbReference>
<dbReference type="InterPro" id="IPR011034">
    <property type="entry name" value="Formyl_transferase-like_C_sf"/>
</dbReference>
<evidence type="ECO:0000259" key="7">
    <source>
        <dbReference type="Pfam" id="PF02911"/>
    </source>
</evidence>
<dbReference type="InterPro" id="IPR041711">
    <property type="entry name" value="Met-tRNA-FMT_N"/>
</dbReference>
<dbReference type="NCBIfam" id="TIGR00460">
    <property type="entry name" value="fmt"/>
    <property type="match status" value="1"/>
</dbReference>
<dbReference type="AlphaFoldDB" id="A0A0C9NZS5"/>
<dbReference type="Pfam" id="PF00551">
    <property type="entry name" value="Formyl_trans_N"/>
    <property type="match status" value="1"/>
</dbReference>
<dbReference type="InterPro" id="IPR005794">
    <property type="entry name" value="Fmt"/>
</dbReference>
<dbReference type="RefSeq" id="WP_045624617.1">
    <property type="nucleotide sequence ID" value="NZ_BAYM01000244.1"/>
</dbReference>
<dbReference type="InterPro" id="IPR036477">
    <property type="entry name" value="Formyl_transf_N_sf"/>
</dbReference>
<dbReference type="GO" id="GO:0004479">
    <property type="term" value="F:methionyl-tRNA formyltransferase activity"/>
    <property type="evidence" value="ECO:0007669"/>
    <property type="project" value="UniProtKB-UniRule"/>
</dbReference>
<evidence type="ECO:0000259" key="6">
    <source>
        <dbReference type="Pfam" id="PF00551"/>
    </source>
</evidence>
<dbReference type="InterPro" id="IPR005793">
    <property type="entry name" value="Formyl_trans_C"/>
</dbReference>
<organism evidence="8 9">
    <name type="scientific">Lacticaseibacillus paracasei NRIC 0644</name>
    <dbReference type="NCBI Taxonomy" id="1435038"/>
    <lineage>
        <taxon>Bacteria</taxon>
        <taxon>Bacillati</taxon>
        <taxon>Bacillota</taxon>
        <taxon>Bacilli</taxon>
        <taxon>Lactobacillales</taxon>
        <taxon>Lactobacillaceae</taxon>
        <taxon>Lacticaseibacillus</taxon>
    </lineage>
</organism>
<evidence type="ECO:0000256" key="3">
    <source>
        <dbReference type="ARBA" id="ARBA00022679"/>
    </source>
</evidence>
<evidence type="ECO:0000313" key="8">
    <source>
        <dbReference type="EMBL" id="GAN37580.1"/>
    </source>
</evidence>
<dbReference type="SUPFAM" id="SSF50486">
    <property type="entry name" value="FMT C-terminal domain-like"/>
    <property type="match status" value="1"/>
</dbReference>
<evidence type="ECO:0000313" key="9">
    <source>
        <dbReference type="Proteomes" id="UP000032552"/>
    </source>
</evidence>
<dbReference type="InterPro" id="IPR002376">
    <property type="entry name" value="Formyl_transf_N"/>
</dbReference>
<accession>A0A0C9NZS5</accession>
<feature type="domain" description="Formyl transferase C-terminal" evidence="7">
    <location>
        <begin position="205"/>
        <end position="302"/>
    </location>
</feature>
<comment type="similarity">
    <text evidence="1 5">Belongs to the Fmt family.</text>
</comment>
<dbReference type="HAMAP" id="MF_00182">
    <property type="entry name" value="Formyl_trans"/>
    <property type="match status" value="1"/>
</dbReference>
<sequence>MTSVIFLGTPEFAVPILEGLIAQHYDILAVMTQPDRKVGRKQRLAASPVKQAAQKHDIPVLQPEKLSGSPELAQAIAMAPDLIVTAAYGQFLPTKFLEAAKIIAVNVHGSLLPKYRGGAPIQYSIMNGDSETGVTIIEMVKKMDAGDMFAQAKLPLTRADDTGTVFAKLSLLGRDLLLETLPRIIAGTATRTPQDPDKVTFSPTITKEQEHLNIHLPAKALDQWIRALRPDVGGYVYLNGQRTKLWAITPLSAGSTLPAGSIVERDKHRLVMVAGQQTTFQVDELQPAGKAKQSIADFLNGPGRQLVSGQQVITDDPE</sequence>
<dbReference type="EC" id="2.1.2.9" evidence="2 5"/>
<comment type="function">
    <text evidence="5">Attaches a formyl group to the free amino group of methionyl-tRNA(fMet). The formyl group appears to play a dual role in the initiator identity of N-formylmethionyl-tRNA by promoting its recognition by IF2 and preventing the misappropriation of this tRNA by the elongation apparatus.</text>
</comment>
<proteinExistence type="inferred from homology"/>
<dbReference type="PANTHER" id="PTHR11138">
    <property type="entry name" value="METHIONYL-TRNA FORMYLTRANSFERASE"/>
    <property type="match status" value="1"/>
</dbReference>
<dbReference type="Proteomes" id="UP000032552">
    <property type="component" value="Unassembled WGS sequence"/>
</dbReference>
<evidence type="ECO:0000256" key="5">
    <source>
        <dbReference type="HAMAP-Rule" id="MF_00182"/>
    </source>
</evidence>
<dbReference type="PANTHER" id="PTHR11138:SF5">
    <property type="entry name" value="METHIONYL-TRNA FORMYLTRANSFERASE, MITOCHONDRIAL"/>
    <property type="match status" value="1"/>
</dbReference>
<dbReference type="CDD" id="cd08704">
    <property type="entry name" value="Met_tRNA_FMT_C"/>
    <property type="match status" value="1"/>
</dbReference>
<feature type="binding site" evidence="5">
    <location>
        <begin position="110"/>
        <end position="113"/>
    </location>
    <ligand>
        <name>(6S)-5,6,7,8-tetrahydrofolate</name>
        <dbReference type="ChEBI" id="CHEBI:57453"/>
    </ligand>
</feature>
<dbReference type="SUPFAM" id="SSF53328">
    <property type="entry name" value="Formyltransferase"/>
    <property type="match status" value="1"/>
</dbReference>
<dbReference type="Pfam" id="PF02911">
    <property type="entry name" value="Formyl_trans_C"/>
    <property type="match status" value="1"/>
</dbReference>
<gene>
    <name evidence="5" type="primary">fmt</name>
    <name evidence="8" type="ORF">LC0644_2169</name>
</gene>